<proteinExistence type="inferred from homology"/>
<evidence type="ECO:0000256" key="7">
    <source>
        <dbReference type="ARBA" id="ARBA00023170"/>
    </source>
</evidence>
<evidence type="ECO:0000256" key="2">
    <source>
        <dbReference type="ARBA" id="ARBA00008685"/>
    </source>
</evidence>
<keyword evidence="8" id="KW-0325">Glycoprotein</keyword>
<organism evidence="11 12">
    <name type="scientific">Folsomia candida</name>
    <name type="common">Springtail</name>
    <dbReference type="NCBI Taxonomy" id="158441"/>
    <lineage>
        <taxon>Eukaryota</taxon>
        <taxon>Metazoa</taxon>
        <taxon>Ecdysozoa</taxon>
        <taxon>Arthropoda</taxon>
        <taxon>Hexapoda</taxon>
        <taxon>Collembola</taxon>
        <taxon>Entomobryomorpha</taxon>
        <taxon>Isotomoidea</taxon>
        <taxon>Isotomidae</taxon>
        <taxon>Proisotominae</taxon>
        <taxon>Folsomia</taxon>
    </lineage>
</organism>
<dbReference type="PANTHER" id="PTHR42643">
    <property type="entry name" value="IONOTROPIC RECEPTOR 20A-RELATED"/>
    <property type="match status" value="1"/>
</dbReference>
<comment type="subcellular location">
    <subcellularLocation>
        <location evidence="1">Cell membrane</location>
        <topology evidence="1">Multi-pass membrane protein</topology>
    </subcellularLocation>
</comment>
<dbReference type="PANTHER" id="PTHR42643:SF24">
    <property type="entry name" value="IONOTROPIC RECEPTOR 60A"/>
    <property type="match status" value="1"/>
</dbReference>
<dbReference type="EMBL" id="LNIX01000001">
    <property type="protein sequence ID" value="OXA62336.1"/>
    <property type="molecule type" value="Genomic_DNA"/>
</dbReference>
<dbReference type="Proteomes" id="UP000198287">
    <property type="component" value="Unassembled WGS sequence"/>
</dbReference>
<protein>
    <submittedName>
        <fullName evidence="11">Glutamate receptor ionotropic, NMDA 3B</fullName>
    </submittedName>
</protein>
<name>A0A226F094_FOLCA</name>
<dbReference type="Pfam" id="PF00060">
    <property type="entry name" value="Lig_chan"/>
    <property type="match status" value="1"/>
</dbReference>
<keyword evidence="3" id="KW-1003">Cell membrane</keyword>
<dbReference type="GO" id="GO:0050906">
    <property type="term" value="P:detection of stimulus involved in sensory perception"/>
    <property type="evidence" value="ECO:0007669"/>
    <property type="project" value="UniProtKB-ARBA"/>
</dbReference>
<evidence type="ECO:0000256" key="4">
    <source>
        <dbReference type="ARBA" id="ARBA00022692"/>
    </source>
</evidence>
<accession>A0A226F094</accession>
<dbReference type="OrthoDB" id="6506757at2759"/>
<evidence type="ECO:0000256" key="5">
    <source>
        <dbReference type="ARBA" id="ARBA00022989"/>
    </source>
</evidence>
<comment type="caution">
    <text evidence="11">The sequence shown here is derived from an EMBL/GenBank/DDBJ whole genome shotgun (WGS) entry which is preliminary data.</text>
</comment>
<keyword evidence="5 9" id="KW-1133">Transmembrane helix</keyword>
<dbReference type="InterPro" id="IPR001320">
    <property type="entry name" value="Iontro_rcpt_C"/>
</dbReference>
<keyword evidence="7 11" id="KW-0675">Receptor</keyword>
<dbReference type="SUPFAM" id="SSF53850">
    <property type="entry name" value="Periplasmic binding protein-like II"/>
    <property type="match status" value="1"/>
</dbReference>
<sequence length="651" mass="74222">MRYTFNPCRSSLQFAQTMGWERIVSILNMPIPTGLQIDVAQHGILMVATIINIEKTNISKVVKQTAKMESTFRPIPKHGNVEKTLNIFELECLRSSDVLEKFIGFKQERFFDKGNDYHIFILDINAVTGNLHQNFYLNQLRNAAILSFPKNNNFSTPAMFQLVKLCYFCHEDYTPSPEFRKINKSSSILTMENLPPLFRNPNETPNFHHKMVKISCNNNTKVRLNLIQRKDGTWIPEVPSVFGSYLFHISHKFNYSGVYMTSSGGGGTGVIINGTWNGVTGDIYEERSQIGVIVGINLNRFKSVAFTTAGEYQSLVMVTGKHYQIFTWELLSTPLQSSVWLAMGCALGVSVVAIYGIQEFYRTYVIDLLPRRERSKIKLWENERILEYLFAAFFEEQAPNPSIRSLRLFLGLWLFCTITMSTAYNSKLYSVLAFPPLDFQPKNFDELVTSEYKWGLDFLGEVTVQYLKSSTDPVGKKLYKGMDIHTDTAKCMIPIMSRRYACITYTTLLDFVIARNFSRAVNQFLTESKSSSVFTVAICLTTQKDSPLELEMNKVIGQAVSQDLQQKWLRMYHAMIKKRRDTWVERLKSEGKEPPPMTDLEDAGGPGSAAGGEKKFVKFSIKKLQGAFFALFIGLVVGFGVMLWEIRRTIS</sequence>
<comment type="similarity">
    <text evidence="2">Belongs to the glutamate-gated ion channel (TC 1.A.10.1) family.</text>
</comment>
<feature type="domain" description="Ionotropic glutamate receptor C-terminal" evidence="10">
    <location>
        <begin position="337"/>
        <end position="635"/>
    </location>
</feature>
<evidence type="ECO:0000256" key="6">
    <source>
        <dbReference type="ARBA" id="ARBA00023136"/>
    </source>
</evidence>
<gene>
    <name evidence="11" type="ORF">Fcan01_01672</name>
</gene>
<dbReference type="AlphaFoldDB" id="A0A226F094"/>
<evidence type="ECO:0000256" key="1">
    <source>
        <dbReference type="ARBA" id="ARBA00004651"/>
    </source>
</evidence>
<evidence type="ECO:0000313" key="12">
    <source>
        <dbReference type="Proteomes" id="UP000198287"/>
    </source>
</evidence>
<dbReference type="GO" id="GO:0015276">
    <property type="term" value="F:ligand-gated monoatomic ion channel activity"/>
    <property type="evidence" value="ECO:0007669"/>
    <property type="project" value="InterPro"/>
</dbReference>
<keyword evidence="6 9" id="KW-0472">Membrane</keyword>
<evidence type="ECO:0000259" key="10">
    <source>
        <dbReference type="Pfam" id="PF00060"/>
    </source>
</evidence>
<dbReference type="GO" id="GO:0005886">
    <property type="term" value="C:plasma membrane"/>
    <property type="evidence" value="ECO:0007669"/>
    <property type="project" value="UniProtKB-SubCell"/>
</dbReference>
<evidence type="ECO:0000256" key="3">
    <source>
        <dbReference type="ARBA" id="ARBA00022475"/>
    </source>
</evidence>
<keyword evidence="12" id="KW-1185">Reference proteome</keyword>
<dbReference type="InterPro" id="IPR052192">
    <property type="entry name" value="Insect_Ionotropic_Sensory_Rcpt"/>
</dbReference>
<evidence type="ECO:0000256" key="9">
    <source>
        <dbReference type="SAM" id="Phobius"/>
    </source>
</evidence>
<dbReference type="Gene3D" id="1.10.287.70">
    <property type="match status" value="1"/>
</dbReference>
<reference evidence="11 12" key="1">
    <citation type="submission" date="2015-12" db="EMBL/GenBank/DDBJ databases">
        <title>The genome of Folsomia candida.</title>
        <authorList>
            <person name="Faddeeva A."/>
            <person name="Derks M.F."/>
            <person name="Anvar Y."/>
            <person name="Smit S."/>
            <person name="Van Straalen N."/>
            <person name="Roelofs D."/>
        </authorList>
    </citation>
    <scope>NUCLEOTIDE SEQUENCE [LARGE SCALE GENOMIC DNA]</scope>
    <source>
        <strain evidence="11 12">VU population</strain>
        <tissue evidence="11">Whole body</tissue>
    </source>
</reference>
<keyword evidence="4 9" id="KW-0812">Transmembrane</keyword>
<feature type="transmembrane region" description="Helical" evidence="9">
    <location>
        <begin position="624"/>
        <end position="644"/>
    </location>
</feature>
<evidence type="ECO:0000313" key="11">
    <source>
        <dbReference type="EMBL" id="OXA62336.1"/>
    </source>
</evidence>
<evidence type="ECO:0000256" key="8">
    <source>
        <dbReference type="ARBA" id="ARBA00023180"/>
    </source>
</evidence>